<gene>
    <name evidence="1" type="ORF">MMAN_44990</name>
</gene>
<name>A0ABN6AFN4_MYCNT</name>
<evidence type="ECO:0000313" key="2">
    <source>
        <dbReference type="Proteomes" id="UP000465812"/>
    </source>
</evidence>
<organism evidence="1 2">
    <name type="scientific">Mycobacterium mantenii</name>
    <dbReference type="NCBI Taxonomy" id="560555"/>
    <lineage>
        <taxon>Bacteria</taxon>
        <taxon>Bacillati</taxon>
        <taxon>Actinomycetota</taxon>
        <taxon>Actinomycetes</taxon>
        <taxon>Mycobacteriales</taxon>
        <taxon>Mycobacteriaceae</taxon>
        <taxon>Mycobacterium</taxon>
        <taxon>Mycobacterium avium complex (MAC)</taxon>
    </lineage>
</organism>
<reference evidence="1 2" key="1">
    <citation type="journal article" date="2019" name="Emerg. Microbes Infect.">
        <title>Comprehensive subspecies identification of 175 nontuberculous mycobacteria species based on 7547 genomic profiles.</title>
        <authorList>
            <person name="Matsumoto Y."/>
            <person name="Kinjo T."/>
            <person name="Motooka D."/>
            <person name="Nabeya D."/>
            <person name="Jung N."/>
            <person name="Uechi K."/>
            <person name="Horii T."/>
            <person name="Iida T."/>
            <person name="Fujita J."/>
            <person name="Nakamura S."/>
        </authorList>
    </citation>
    <scope>NUCLEOTIDE SEQUENCE [LARGE SCALE GENOMIC DNA]</scope>
    <source>
        <strain evidence="1 2">JCM 18113</strain>
    </source>
</reference>
<proteinExistence type="predicted"/>
<sequence>MDSQRFRKLLDAPGPFASVYFDDSHDTHNAEAQLELKWRAVREELDRQGAGATVIGQIEDAVMNLRPPIGRSGRAVVASADGAVINEHLARPAAIDVVRVSDCLIW</sequence>
<dbReference type="Proteomes" id="UP000465812">
    <property type="component" value="Chromosome"/>
</dbReference>
<protein>
    <submittedName>
        <fullName evidence="1">Uncharacterized protein</fullName>
    </submittedName>
</protein>
<evidence type="ECO:0000313" key="1">
    <source>
        <dbReference type="EMBL" id="BBY40365.1"/>
    </source>
</evidence>
<accession>A0ABN6AFN4</accession>
<dbReference type="EMBL" id="AP022590">
    <property type="protein sequence ID" value="BBY40365.1"/>
    <property type="molecule type" value="Genomic_DNA"/>
</dbReference>
<keyword evidence="2" id="KW-1185">Reference proteome</keyword>